<organism evidence="1 2">
    <name type="scientific">Bhargavaea changchunensis</name>
    <dbReference type="NCBI Taxonomy" id="2134037"/>
    <lineage>
        <taxon>Bacteria</taxon>
        <taxon>Bacillati</taxon>
        <taxon>Bacillota</taxon>
        <taxon>Bacilli</taxon>
        <taxon>Bacillales</taxon>
        <taxon>Caryophanaceae</taxon>
        <taxon>Bhargavaea</taxon>
    </lineage>
</organism>
<accession>A0ABW2NDI9</accession>
<comment type="caution">
    <text evidence="1">The sequence shown here is derived from an EMBL/GenBank/DDBJ whole genome shotgun (WGS) entry which is preliminary data.</text>
</comment>
<gene>
    <name evidence="1" type="ORF">ACFQQH_05055</name>
</gene>
<dbReference type="EMBL" id="JBHTCT010000011">
    <property type="protein sequence ID" value="MFC7364494.1"/>
    <property type="molecule type" value="Genomic_DNA"/>
</dbReference>
<evidence type="ECO:0000313" key="1">
    <source>
        <dbReference type="EMBL" id="MFC7364494.1"/>
    </source>
</evidence>
<dbReference type="Proteomes" id="UP001596483">
    <property type="component" value="Unassembled WGS sequence"/>
</dbReference>
<sequence>MKKKSKFVEFEKLQEHPKYKIGLLPILGRFKDLDGRSFVEVEKWIDPTTRRWKQIDDDE</sequence>
<keyword evidence="2" id="KW-1185">Reference proteome</keyword>
<proteinExistence type="predicted"/>
<evidence type="ECO:0000313" key="2">
    <source>
        <dbReference type="Proteomes" id="UP001596483"/>
    </source>
</evidence>
<dbReference type="RefSeq" id="WP_157297330.1">
    <property type="nucleotide sequence ID" value="NZ_JBHTCT010000011.1"/>
</dbReference>
<reference evidence="2" key="1">
    <citation type="journal article" date="2019" name="Int. J. Syst. Evol. Microbiol.">
        <title>The Global Catalogue of Microorganisms (GCM) 10K type strain sequencing project: providing services to taxonomists for standard genome sequencing and annotation.</title>
        <authorList>
            <consortium name="The Broad Institute Genomics Platform"/>
            <consortium name="The Broad Institute Genome Sequencing Center for Infectious Disease"/>
            <person name="Wu L."/>
            <person name="Ma J."/>
        </authorList>
    </citation>
    <scope>NUCLEOTIDE SEQUENCE [LARGE SCALE GENOMIC DNA]</scope>
    <source>
        <strain evidence="2">JCM 4738</strain>
    </source>
</reference>
<name>A0ABW2NDI9_9BACL</name>
<protein>
    <submittedName>
        <fullName evidence="1">Uncharacterized protein</fullName>
    </submittedName>
</protein>